<protein>
    <submittedName>
        <fullName evidence="3">Uncharacterized protein</fullName>
    </submittedName>
</protein>
<keyword evidence="2" id="KW-1133">Transmembrane helix</keyword>
<keyword evidence="4" id="KW-1185">Reference proteome</keyword>
<keyword evidence="2" id="KW-0812">Transmembrane</keyword>
<evidence type="ECO:0000313" key="3">
    <source>
        <dbReference type="EMBL" id="KAF5594607.1"/>
    </source>
</evidence>
<accession>A0A8H5PDN4</accession>
<sequence>MTASAFMNSDELSNAGGEPSQAAPKNSPKEKASSKSRKILKQRTLRTINFLRTALPVRQETFDLVVDNSAQGPRFGDLSMYNIINIVDPDEKYLWETEVNRIIAGLDKPQHPLDSAMSHQFGSSISNLGFAWLERVSDQLLCALSMCALDDNLMTAPELRTELSNRGSIILRSFDKLETRLGSKLEIIRNAGISERETSRRHTDMNSDDQYVLRNGVSGVDDSEAPNYYHLVDYVTETVARLLCQSFTSDETDWVSFVITALVKCSTKLKVLSRELPEYGVEALNKYADVRRLLMDYPFVAAENPSEISLNVTAVDRHGDRNPDPDRGLEDRYVATYASDMIAISNWLFRILWHILKDLNTRNTRNRHTDEFEVSSVVFTTAARCLPAIAFQNRLGHISGSSSGVTVGIYRRAIDLLSKTTAMIDERTRQEPGLGMVQEFLNPGRWKETSERTSSKPFGQLNNKSQHQRAIGSGNQPVNGQWRSTHTLSIMSGCAILVLGGLMAGFFVGSRIEGVDPFNLTMFAWIIAGFIILVSKSLRVGEWTWREFLKGRVTCRTVRELASVTNLPEQDIIMHLLSSERETPLVFRGPYNNVFSNTGGEGFSVDIKPTVATLFASGLIVLEVILESGSALVCLDIRPRVTAVTSGTEDSGYGLDMVAHGLSKQRMVHRQREQCRVLACKDPPLQDETEKDILFRRQLLHWEKIMGVYNRPSQSVR</sequence>
<feature type="compositionally biased region" description="Polar residues" evidence="1">
    <location>
        <begin position="455"/>
        <end position="465"/>
    </location>
</feature>
<feature type="region of interest" description="Disordered" evidence="1">
    <location>
        <begin position="448"/>
        <end position="478"/>
    </location>
</feature>
<gene>
    <name evidence="3" type="ORF">FSUBG_9373</name>
</gene>
<comment type="caution">
    <text evidence="3">The sequence shown here is derived from an EMBL/GenBank/DDBJ whole genome shotgun (WGS) entry which is preliminary data.</text>
</comment>
<organism evidence="3 4">
    <name type="scientific">Gibberella subglutinans</name>
    <name type="common">Fusarium subglutinans</name>
    <dbReference type="NCBI Taxonomy" id="42677"/>
    <lineage>
        <taxon>Eukaryota</taxon>
        <taxon>Fungi</taxon>
        <taxon>Dikarya</taxon>
        <taxon>Ascomycota</taxon>
        <taxon>Pezizomycotina</taxon>
        <taxon>Sordariomycetes</taxon>
        <taxon>Hypocreomycetidae</taxon>
        <taxon>Hypocreales</taxon>
        <taxon>Nectriaceae</taxon>
        <taxon>Fusarium</taxon>
        <taxon>Fusarium fujikuroi species complex</taxon>
    </lineage>
</organism>
<evidence type="ECO:0000313" key="4">
    <source>
        <dbReference type="Proteomes" id="UP000547976"/>
    </source>
</evidence>
<feature type="compositionally biased region" description="Polar residues" evidence="1">
    <location>
        <begin position="1"/>
        <end position="12"/>
    </location>
</feature>
<evidence type="ECO:0000256" key="2">
    <source>
        <dbReference type="SAM" id="Phobius"/>
    </source>
</evidence>
<evidence type="ECO:0000256" key="1">
    <source>
        <dbReference type="SAM" id="MobiDB-lite"/>
    </source>
</evidence>
<feature type="transmembrane region" description="Helical" evidence="2">
    <location>
        <begin position="520"/>
        <end position="538"/>
    </location>
</feature>
<reference evidence="3 4" key="1">
    <citation type="submission" date="2020-05" db="EMBL/GenBank/DDBJ databases">
        <title>Identification and distribution of gene clusters putatively required for synthesis of sphingolipid metabolism inhibitors in phylogenetically diverse species of the filamentous fungus Fusarium.</title>
        <authorList>
            <person name="Kim H.-S."/>
            <person name="Busman M."/>
            <person name="Brown D.W."/>
            <person name="Divon H."/>
            <person name="Uhlig S."/>
            <person name="Proctor R.H."/>
        </authorList>
    </citation>
    <scope>NUCLEOTIDE SEQUENCE [LARGE SCALE GENOMIC DNA]</scope>
    <source>
        <strain evidence="3 4">NRRL 66333</strain>
    </source>
</reference>
<dbReference type="RefSeq" id="XP_036535116.1">
    <property type="nucleotide sequence ID" value="XM_036687879.1"/>
</dbReference>
<name>A0A8H5PDN4_GIBSU</name>
<proteinExistence type="predicted"/>
<feature type="transmembrane region" description="Helical" evidence="2">
    <location>
        <begin position="488"/>
        <end position="508"/>
    </location>
</feature>
<dbReference type="Proteomes" id="UP000547976">
    <property type="component" value="Unassembled WGS sequence"/>
</dbReference>
<dbReference type="GeneID" id="59322597"/>
<feature type="region of interest" description="Disordered" evidence="1">
    <location>
        <begin position="1"/>
        <end position="38"/>
    </location>
</feature>
<dbReference type="AlphaFoldDB" id="A0A8H5PDN4"/>
<dbReference type="OrthoDB" id="5419219at2759"/>
<dbReference type="EMBL" id="JAAOAV010000144">
    <property type="protein sequence ID" value="KAF5594607.1"/>
    <property type="molecule type" value="Genomic_DNA"/>
</dbReference>
<keyword evidence="2" id="KW-0472">Membrane</keyword>